<evidence type="ECO:0000256" key="2">
    <source>
        <dbReference type="PROSITE-ProRule" id="PRU00104"/>
    </source>
</evidence>
<feature type="transmembrane region" description="Helical" evidence="3">
    <location>
        <begin position="45"/>
        <end position="65"/>
    </location>
</feature>
<gene>
    <name evidence="5" type="ORF">CHS0354_007157</name>
</gene>
<dbReference type="Pfam" id="PF00632">
    <property type="entry name" value="HECT"/>
    <property type="match status" value="1"/>
</dbReference>
<keyword evidence="6" id="KW-1185">Reference proteome</keyword>
<protein>
    <recommendedName>
        <fullName evidence="4">HECT domain-containing protein</fullName>
    </recommendedName>
</protein>
<keyword evidence="3" id="KW-0812">Transmembrane</keyword>
<keyword evidence="3" id="KW-0472">Membrane</keyword>
<sequence length="541" mass="61970">MNTDQKIAYYTQTDAGRSGFPDHTYGNEDRRACDTVTIFPYNNTLFWVSISVNGLSLLYYVWILCRIIRGGGCKQRCQSLCRSRCCLAVQVRCRSCCVSLRGCLCSMVKCLRSRRRQRWERMEEGTGIVIEPALEAREPDHAASCQSADPMSTIPSQLIQAQSGATGGTWTPATPNEAECKLYANESRTSLNILHGMLKFPPQMLRIRRKDMVKDLLSSFEDPSLGEKMISTRMIDEDGVDLGGVTRDMLTSFWNKVREMYFPGNEAFIPYIGLASRSKQRDFITLGRIFSHSTATLKSLPIQICRSTLMVMIYDTCDVNPDTVLEDFLLYLDCEDRELVRCSLNNFDNLGEDGQEKLQRFFSKYGMGINLRAASIRTHLINLAQNELCIKPKIFCENMRMGIPRTHMDTFWITITLQHLEQLYEGFRVIPANVWSMIRCQIWPLRNPNEKRVFGYLRDLIQDLQGENLMSFLQFVTAERKMPSSVITVGFNDTRGLARRPIASTCSCRLEIPVSYNSFDEFKTEFMIVLNSDEAKRFNAH</sequence>
<keyword evidence="3" id="KW-1133">Transmembrane helix</keyword>
<dbReference type="Proteomes" id="UP001195483">
    <property type="component" value="Unassembled WGS sequence"/>
</dbReference>
<dbReference type="Gene3D" id="3.90.1750.10">
    <property type="entry name" value="Hect, E3 ligase catalytic domains"/>
    <property type="match status" value="1"/>
</dbReference>
<evidence type="ECO:0000313" key="6">
    <source>
        <dbReference type="Proteomes" id="UP001195483"/>
    </source>
</evidence>
<feature type="domain" description="HECT" evidence="4">
    <location>
        <begin position="418"/>
        <end position="541"/>
    </location>
</feature>
<evidence type="ECO:0000256" key="1">
    <source>
        <dbReference type="ARBA" id="ARBA00022786"/>
    </source>
</evidence>
<dbReference type="InterPro" id="IPR035983">
    <property type="entry name" value="Hect_E3_ubiquitin_ligase"/>
</dbReference>
<feature type="active site" description="Glycyl thioester intermediate" evidence="2">
    <location>
        <position position="506"/>
    </location>
</feature>
<accession>A0AAE0SFD2</accession>
<evidence type="ECO:0000256" key="3">
    <source>
        <dbReference type="SAM" id="Phobius"/>
    </source>
</evidence>
<organism evidence="5 6">
    <name type="scientific">Potamilus streckersoni</name>
    <dbReference type="NCBI Taxonomy" id="2493646"/>
    <lineage>
        <taxon>Eukaryota</taxon>
        <taxon>Metazoa</taxon>
        <taxon>Spiralia</taxon>
        <taxon>Lophotrochozoa</taxon>
        <taxon>Mollusca</taxon>
        <taxon>Bivalvia</taxon>
        <taxon>Autobranchia</taxon>
        <taxon>Heteroconchia</taxon>
        <taxon>Palaeoheterodonta</taxon>
        <taxon>Unionida</taxon>
        <taxon>Unionoidea</taxon>
        <taxon>Unionidae</taxon>
        <taxon>Ambleminae</taxon>
        <taxon>Lampsilini</taxon>
        <taxon>Potamilus</taxon>
    </lineage>
</organism>
<dbReference type="SUPFAM" id="SSF56204">
    <property type="entry name" value="Hect, E3 ligase catalytic domain"/>
    <property type="match status" value="1"/>
</dbReference>
<proteinExistence type="predicted"/>
<reference evidence="5" key="2">
    <citation type="journal article" date="2021" name="Genome Biol. Evol.">
        <title>Developing a high-quality reference genome for a parasitic bivalve with doubly uniparental inheritance (Bivalvia: Unionida).</title>
        <authorList>
            <person name="Smith C.H."/>
        </authorList>
    </citation>
    <scope>NUCLEOTIDE SEQUENCE</scope>
    <source>
        <strain evidence="5">CHS0354</strain>
        <tissue evidence="5">Mantle</tissue>
    </source>
</reference>
<evidence type="ECO:0000259" key="4">
    <source>
        <dbReference type="PROSITE" id="PS50237"/>
    </source>
</evidence>
<dbReference type="AlphaFoldDB" id="A0AAE0SFD2"/>
<comment type="caution">
    <text evidence="5">The sequence shown here is derived from an EMBL/GenBank/DDBJ whole genome shotgun (WGS) entry which is preliminary data.</text>
</comment>
<dbReference type="InterPro" id="IPR000569">
    <property type="entry name" value="HECT_dom"/>
</dbReference>
<dbReference type="GO" id="GO:0004842">
    <property type="term" value="F:ubiquitin-protein transferase activity"/>
    <property type="evidence" value="ECO:0007669"/>
    <property type="project" value="InterPro"/>
</dbReference>
<keyword evidence="1 2" id="KW-0833">Ubl conjugation pathway</keyword>
<dbReference type="PROSITE" id="PS50237">
    <property type="entry name" value="HECT"/>
    <property type="match status" value="1"/>
</dbReference>
<dbReference type="Gene3D" id="3.30.2410.10">
    <property type="entry name" value="Hect, E3 ligase catalytic domain"/>
    <property type="match status" value="1"/>
</dbReference>
<reference evidence="5" key="1">
    <citation type="journal article" date="2021" name="Genome Biol. Evol.">
        <title>A High-Quality Reference Genome for a Parasitic Bivalve with Doubly Uniparental Inheritance (Bivalvia: Unionida).</title>
        <authorList>
            <person name="Smith C.H."/>
        </authorList>
    </citation>
    <scope>NUCLEOTIDE SEQUENCE</scope>
    <source>
        <strain evidence="5">CHS0354</strain>
    </source>
</reference>
<reference evidence="5" key="3">
    <citation type="submission" date="2023-05" db="EMBL/GenBank/DDBJ databases">
        <authorList>
            <person name="Smith C.H."/>
        </authorList>
    </citation>
    <scope>NUCLEOTIDE SEQUENCE</scope>
    <source>
        <strain evidence="5">CHS0354</strain>
        <tissue evidence="5">Mantle</tissue>
    </source>
</reference>
<evidence type="ECO:0000313" key="5">
    <source>
        <dbReference type="EMBL" id="KAK3590659.1"/>
    </source>
</evidence>
<name>A0AAE0SFD2_9BIVA</name>
<dbReference type="EMBL" id="JAEAOA010000486">
    <property type="protein sequence ID" value="KAK3590659.1"/>
    <property type="molecule type" value="Genomic_DNA"/>
</dbReference>